<evidence type="ECO:0000256" key="5">
    <source>
        <dbReference type="ARBA" id="ARBA00022723"/>
    </source>
</evidence>
<evidence type="ECO:0000256" key="9">
    <source>
        <dbReference type="ARBA" id="ARBA00023014"/>
    </source>
</evidence>
<dbReference type="Gene3D" id="3.40.50.80">
    <property type="entry name" value="Nucleotide-binding domain of ferredoxin-NADP reductase (FNR) module"/>
    <property type="match status" value="1"/>
</dbReference>
<keyword evidence="4 12" id="KW-0001">2Fe-2S</keyword>
<evidence type="ECO:0000256" key="4">
    <source>
        <dbReference type="ARBA" id="ARBA00022714"/>
    </source>
</evidence>
<dbReference type="InterPro" id="IPR050353">
    <property type="entry name" value="PyrK_electron_transfer"/>
</dbReference>
<dbReference type="EMBL" id="JAACAK010000075">
    <property type="protein sequence ID" value="NIR75357.1"/>
    <property type="molecule type" value="Genomic_DNA"/>
</dbReference>
<dbReference type="Proteomes" id="UP000702544">
    <property type="component" value="Unassembled WGS sequence"/>
</dbReference>
<dbReference type="GO" id="GO:0051537">
    <property type="term" value="F:2 iron, 2 sulfur cluster binding"/>
    <property type="evidence" value="ECO:0007669"/>
    <property type="project" value="UniProtKB-KW"/>
</dbReference>
<feature type="binding site" evidence="12">
    <location>
        <position position="227"/>
    </location>
    <ligand>
        <name>[2Fe-2S] cluster</name>
        <dbReference type="ChEBI" id="CHEBI:190135"/>
    </ligand>
</feature>
<keyword evidence="6 11" id="KW-0274">FAD</keyword>
<comment type="similarity">
    <text evidence="1">Belongs to the PyrK family.</text>
</comment>
<dbReference type="SUPFAM" id="SSF63380">
    <property type="entry name" value="Riboflavin synthase domain-like"/>
    <property type="match status" value="1"/>
</dbReference>
<protein>
    <submittedName>
        <fullName evidence="14">Dihydroorotate dehydrogenase electron transfer subunit</fullName>
    </submittedName>
</protein>
<name>A0AAE4Z9W4_9BACT</name>
<dbReference type="InterPro" id="IPR017938">
    <property type="entry name" value="Riboflavin_synthase-like_b-brl"/>
</dbReference>
<dbReference type="GO" id="GO:0006221">
    <property type="term" value="P:pyrimidine nucleotide biosynthetic process"/>
    <property type="evidence" value="ECO:0007669"/>
    <property type="project" value="InterPro"/>
</dbReference>
<sequence length="266" mass="28499">MKRAHRVIRSWSPVVARERVAEETFWLEFDAPEIAEQAAPGQFVMVGFGASSWGTPFLPRPNSVAAAPDGRVGLLIRVYGAGSRRISELALGERVLLLGPLGTRFELGDARNVLCIAGGVGLAPFLLLPRWLDRQGREANLRLLYGERVGAVVFNPEKIQEIAGIEADIWTEDGSRGSRGTVLDGTGLDGADLVLSCGPTAMLKAVRSLARTAGVPCQLAVEEHMACGMGTCIGCAIPTIDPETGEDVYSLVCTEGPVFAAERLRW</sequence>
<evidence type="ECO:0000256" key="1">
    <source>
        <dbReference type="ARBA" id="ARBA00006422"/>
    </source>
</evidence>
<evidence type="ECO:0000256" key="8">
    <source>
        <dbReference type="ARBA" id="ARBA00023004"/>
    </source>
</evidence>
<keyword evidence="7" id="KW-0249">Electron transport</keyword>
<reference evidence="14 15" key="1">
    <citation type="submission" date="2020-01" db="EMBL/GenBank/DDBJ databases">
        <title>Genomes assembled from Gulf of Kutch pelagic sediment metagenomes.</title>
        <authorList>
            <person name="Chandrashekar M."/>
            <person name="Mahajan M.S."/>
            <person name="Dave K.J."/>
            <person name="Vatsa P."/>
            <person name="Nathani N.M."/>
        </authorList>
    </citation>
    <scope>NUCLEOTIDE SEQUENCE [LARGE SCALE GENOMIC DNA]</scope>
    <source>
        <strain evidence="14">KS3-K002</strain>
    </source>
</reference>
<keyword evidence="5 12" id="KW-0479">Metal-binding</keyword>
<dbReference type="Pfam" id="PF10418">
    <property type="entry name" value="DHODB_Fe-S_bind"/>
    <property type="match status" value="1"/>
</dbReference>
<dbReference type="InterPro" id="IPR017927">
    <property type="entry name" value="FAD-bd_FR_type"/>
</dbReference>
<dbReference type="PIRSF" id="PIRSF006816">
    <property type="entry name" value="Cyc3_hyd_g"/>
    <property type="match status" value="1"/>
</dbReference>
<gene>
    <name evidence="14" type="ORF">GWO12_09665</name>
</gene>
<dbReference type="GO" id="GO:0016491">
    <property type="term" value="F:oxidoreductase activity"/>
    <property type="evidence" value="ECO:0007669"/>
    <property type="project" value="InterPro"/>
</dbReference>
<feature type="binding site" evidence="12">
    <location>
        <position position="253"/>
    </location>
    <ligand>
        <name>[2Fe-2S] cluster</name>
        <dbReference type="ChEBI" id="CHEBI:190135"/>
    </ligand>
</feature>
<comment type="caution">
    <text evidence="14">The sequence shown here is derived from an EMBL/GenBank/DDBJ whole genome shotgun (WGS) entry which is preliminary data.</text>
</comment>
<comment type="cofactor">
    <cofactor evidence="11">
        <name>FAD</name>
        <dbReference type="ChEBI" id="CHEBI:57692"/>
    </cofactor>
    <text evidence="11">Binds 1 FAD per subunit.</text>
</comment>
<dbReference type="InterPro" id="IPR019480">
    <property type="entry name" value="Dihydroorotate_DH_Fe-S-bd"/>
</dbReference>
<dbReference type="GO" id="GO:0046872">
    <property type="term" value="F:metal ion binding"/>
    <property type="evidence" value="ECO:0007669"/>
    <property type="project" value="UniProtKB-KW"/>
</dbReference>
<evidence type="ECO:0000313" key="15">
    <source>
        <dbReference type="Proteomes" id="UP000702544"/>
    </source>
</evidence>
<dbReference type="AlphaFoldDB" id="A0AAE4Z9W4"/>
<dbReference type="Gene3D" id="2.10.240.10">
    <property type="entry name" value="Dihydroorotate dehydrogenase, electron transfer subunit"/>
    <property type="match status" value="1"/>
</dbReference>
<dbReference type="PROSITE" id="PS51384">
    <property type="entry name" value="FAD_FR"/>
    <property type="match status" value="1"/>
</dbReference>
<evidence type="ECO:0000256" key="2">
    <source>
        <dbReference type="ARBA" id="ARBA00022448"/>
    </source>
</evidence>
<evidence type="ECO:0000256" key="11">
    <source>
        <dbReference type="PIRSR" id="PIRSR006816-1"/>
    </source>
</evidence>
<dbReference type="CDD" id="cd06218">
    <property type="entry name" value="DHOD_e_trans"/>
    <property type="match status" value="1"/>
</dbReference>
<keyword evidence="9 12" id="KW-0411">Iron-sulfur</keyword>
<keyword evidence="2" id="KW-0813">Transport</keyword>
<dbReference type="SUPFAM" id="SSF52343">
    <property type="entry name" value="Ferredoxin reductase-like, C-terminal NADP-linked domain"/>
    <property type="match status" value="1"/>
</dbReference>
<feature type="binding site" evidence="12">
    <location>
        <position position="232"/>
    </location>
    <ligand>
        <name>[2Fe-2S] cluster</name>
        <dbReference type="ChEBI" id="CHEBI:190135"/>
    </ligand>
</feature>
<feature type="domain" description="FAD-binding FR-type" evidence="13">
    <location>
        <begin position="7"/>
        <end position="107"/>
    </location>
</feature>
<feature type="binding site" evidence="12">
    <location>
        <position position="235"/>
    </location>
    <ligand>
        <name>[2Fe-2S] cluster</name>
        <dbReference type="ChEBI" id="CHEBI:190135"/>
    </ligand>
</feature>
<evidence type="ECO:0000256" key="6">
    <source>
        <dbReference type="ARBA" id="ARBA00022827"/>
    </source>
</evidence>
<organism evidence="14 15">
    <name type="scientific">Candidatus Kutchimonas denitrificans</name>
    <dbReference type="NCBI Taxonomy" id="3056748"/>
    <lineage>
        <taxon>Bacteria</taxon>
        <taxon>Pseudomonadati</taxon>
        <taxon>Gemmatimonadota</taxon>
        <taxon>Gemmatimonadia</taxon>
        <taxon>Candidatus Palauibacterales</taxon>
        <taxon>Candidatus Palauibacteraceae</taxon>
        <taxon>Candidatus Kutchimonas</taxon>
    </lineage>
</organism>
<evidence type="ECO:0000256" key="12">
    <source>
        <dbReference type="PIRSR" id="PIRSR006816-2"/>
    </source>
</evidence>
<dbReference type="Gene3D" id="2.40.30.10">
    <property type="entry name" value="Translation factors"/>
    <property type="match status" value="1"/>
</dbReference>
<feature type="binding site" evidence="11">
    <location>
        <begin position="60"/>
        <end position="63"/>
    </location>
    <ligand>
        <name>FAD</name>
        <dbReference type="ChEBI" id="CHEBI:57692"/>
    </ligand>
</feature>
<dbReference type="PANTHER" id="PTHR43513">
    <property type="entry name" value="DIHYDROOROTATE DEHYDROGENASE B (NAD(+)), ELECTRON TRANSFER SUBUNIT"/>
    <property type="match status" value="1"/>
</dbReference>
<comment type="cofactor">
    <cofactor evidence="12">
        <name>[2Fe-2S] cluster</name>
        <dbReference type="ChEBI" id="CHEBI:190135"/>
    </cofactor>
    <text evidence="12">Binds 1 [2Fe-2S] cluster per subunit.</text>
</comment>
<dbReference type="InterPro" id="IPR037117">
    <property type="entry name" value="Dihydroorotate_DH_ele_sf"/>
</dbReference>
<evidence type="ECO:0000313" key="14">
    <source>
        <dbReference type="EMBL" id="NIR75357.1"/>
    </source>
</evidence>
<evidence type="ECO:0000256" key="3">
    <source>
        <dbReference type="ARBA" id="ARBA00022630"/>
    </source>
</evidence>
<dbReference type="InterPro" id="IPR039261">
    <property type="entry name" value="FNR_nucleotide-bd"/>
</dbReference>
<comment type="cofactor">
    <cofactor evidence="10">
        <name>[2Fe-2S] cluster</name>
        <dbReference type="ChEBI" id="CHEBI:190135"/>
    </cofactor>
</comment>
<accession>A0AAE4Z9W4</accession>
<evidence type="ECO:0000256" key="7">
    <source>
        <dbReference type="ARBA" id="ARBA00022982"/>
    </source>
</evidence>
<proteinExistence type="inferred from homology"/>
<feature type="binding site" evidence="11">
    <location>
        <begin position="75"/>
        <end position="77"/>
    </location>
    <ligand>
        <name>FAD</name>
        <dbReference type="ChEBI" id="CHEBI:57692"/>
    </ligand>
</feature>
<dbReference type="PANTHER" id="PTHR43513:SF3">
    <property type="entry name" value="DIHYDROOROTATE DEHYDROGENASE B (NAD(+)), ELECTRON TRANSFER SUBUNIT-RELATED"/>
    <property type="match status" value="1"/>
</dbReference>
<evidence type="ECO:0000256" key="10">
    <source>
        <dbReference type="ARBA" id="ARBA00034078"/>
    </source>
</evidence>
<dbReference type="GO" id="GO:0050660">
    <property type="term" value="F:flavin adenine dinucleotide binding"/>
    <property type="evidence" value="ECO:0007669"/>
    <property type="project" value="InterPro"/>
</dbReference>
<evidence type="ECO:0000259" key="13">
    <source>
        <dbReference type="PROSITE" id="PS51384"/>
    </source>
</evidence>
<dbReference type="InterPro" id="IPR012165">
    <property type="entry name" value="Cyt_c3_hydrogenase_gsu"/>
</dbReference>
<keyword evidence="8 12" id="KW-0408">Iron</keyword>
<keyword evidence="3 11" id="KW-0285">Flavoprotein</keyword>